<evidence type="ECO:0000313" key="2">
    <source>
        <dbReference type="EMBL" id="SDT10293.1"/>
    </source>
</evidence>
<protein>
    <submittedName>
        <fullName evidence="2">Uncharacterized protein</fullName>
    </submittedName>
</protein>
<evidence type="ECO:0000256" key="1">
    <source>
        <dbReference type="SAM" id="MobiDB-lite"/>
    </source>
</evidence>
<sequence>MGTPDSAALVAAMSQEDPCPAEETREVTSRA</sequence>
<dbReference type="STRING" id="117157.SAMN04489717_5041"/>
<dbReference type="AlphaFoldDB" id="A0A1H1XM89"/>
<feature type="region of interest" description="Disordered" evidence="1">
    <location>
        <begin position="1"/>
        <end position="31"/>
    </location>
</feature>
<keyword evidence="3" id="KW-1185">Reference proteome</keyword>
<evidence type="ECO:0000313" key="3">
    <source>
        <dbReference type="Proteomes" id="UP000198983"/>
    </source>
</evidence>
<proteinExistence type="predicted"/>
<feature type="compositionally biased region" description="Basic and acidic residues" evidence="1">
    <location>
        <begin position="22"/>
        <end position="31"/>
    </location>
</feature>
<gene>
    <name evidence="2" type="ORF">SAMN04489717_5041</name>
</gene>
<dbReference type="Proteomes" id="UP000198983">
    <property type="component" value="Chromosome I"/>
</dbReference>
<dbReference type="EMBL" id="LT629732">
    <property type="protein sequence ID" value="SDT10293.1"/>
    <property type="molecule type" value="Genomic_DNA"/>
</dbReference>
<accession>A0A1H1XM89</accession>
<name>A0A1H1XM89_9ACTN</name>
<organism evidence="2 3">
    <name type="scientific">Actinopolymorpha singaporensis</name>
    <dbReference type="NCBI Taxonomy" id="117157"/>
    <lineage>
        <taxon>Bacteria</taxon>
        <taxon>Bacillati</taxon>
        <taxon>Actinomycetota</taxon>
        <taxon>Actinomycetes</taxon>
        <taxon>Propionibacteriales</taxon>
        <taxon>Actinopolymorphaceae</taxon>
        <taxon>Actinopolymorpha</taxon>
    </lineage>
</organism>
<reference evidence="2 3" key="1">
    <citation type="submission" date="2016-10" db="EMBL/GenBank/DDBJ databases">
        <authorList>
            <person name="de Groot N.N."/>
        </authorList>
    </citation>
    <scope>NUCLEOTIDE SEQUENCE [LARGE SCALE GENOMIC DNA]</scope>
    <source>
        <strain evidence="2 3">DSM 22024</strain>
    </source>
</reference>